<feature type="compositionally biased region" description="Basic residues" evidence="1">
    <location>
        <begin position="105"/>
        <end position="115"/>
    </location>
</feature>
<organism evidence="2 3">
    <name type="scientific">Botryotinia fuckeliana (strain B05.10)</name>
    <name type="common">Noble rot fungus</name>
    <name type="synonym">Botrytis cinerea</name>
    <dbReference type="NCBI Taxonomy" id="332648"/>
    <lineage>
        <taxon>Eukaryota</taxon>
        <taxon>Fungi</taxon>
        <taxon>Dikarya</taxon>
        <taxon>Ascomycota</taxon>
        <taxon>Pezizomycotina</taxon>
        <taxon>Leotiomycetes</taxon>
        <taxon>Helotiales</taxon>
        <taxon>Sclerotiniaceae</taxon>
        <taxon>Botrytis</taxon>
    </lineage>
</organism>
<dbReference type="EMBL" id="CP009807">
    <property type="protein sequence ID" value="ATZ47852.1"/>
    <property type="molecule type" value="Genomic_DNA"/>
</dbReference>
<dbReference type="VEuPathDB" id="FungiDB:Bcin03g01340"/>
<dbReference type="GeneID" id="5439918"/>
<feature type="compositionally biased region" description="Acidic residues" evidence="1">
    <location>
        <begin position="90"/>
        <end position="100"/>
    </location>
</feature>
<sequence>MPPRENSSGKSDDEKLLIAILSLWDPLPPVDYHKLGALLGIKPGTARVRWHRFKAKLFKDSRNKTAEDDVKVEQTTAALDNPAREKEASEDAGIEQVAEEIDVKKRGRTGVRKRAATVGEPNVPPAQRRRINRSIGMSSNASTSKPRPGKERKTNKYNGQLEVPGGIKQEDGQFEDNIQWSESEAVPCPNKNPVLFTMTTESVKDQRLIAAVHKRINLSEISSDYEQLAEDLGIKAMHPAKAASKRWIRYKQNNGLVPGISAKK</sequence>
<feature type="region of interest" description="Disordered" evidence="1">
    <location>
        <begin position="63"/>
        <end position="168"/>
    </location>
</feature>
<evidence type="ECO:0000313" key="3">
    <source>
        <dbReference type="Proteomes" id="UP000001798"/>
    </source>
</evidence>
<accession>A0A384JBL4</accession>
<keyword evidence="3" id="KW-1185">Reference proteome</keyword>
<dbReference type="RefSeq" id="XP_024547524.1">
    <property type="nucleotide sequence ID" value="XM_024691752.1"/>
</dbReference>
<dbReference type="AlphaFoldDB" id="A0A384JBL4"/>
<evidence type="ECO:0000256" key="1">
    <source>
        <dbReference type="SAM" id="MobiDB-lite"/>
    </source>
</evidence>
<dbReference type="OrthoDB" id="3555028at2759"/>
<protein>
    <submittedName>
        <fullName evidence="2">Uncharacterized protein</fullName>
    </submittedName>
</protein>
<reference evidence="2 3" key="3">
    <citation type="journal article" date="2017" name="Mol. Plant Pathol.">
        <title>A gapless genome sequence of the fungus Botrytis cinerea.</title>
        <authorList>
            <person name="Van Kan J.A."/>
            <person name="Stassen J.H."/>
            <person name="Mosbach A."/>
            <person name="Van Der Lee T.A."/>
            <person name="Faino L."/>
            <person name="Farmer A.D."/>
            <person name="Papasotiriou D.G."/>
            <person name="Zhou S."/>
            <person name="Seidl M.F."/>
            <person name="Cottam E."/>
            <person name="Edel D."/>
            <person name="Hahn M."/>
            <person name="Schwartz D.C."/>
            <person name="Dietrich R.A."/>
            <person name="Widdison S."/>
            <person name="Scalliet G."/>
        </authorList>
    </citation>
    <scope>NUCLEOTIDE SEQUENCE [LARGE SCALE GENOMIC DNA]</scope>
    <source>
        <strain evidence="2 3">B05.10</strain>
    </source>
</reference>
<reference evidence="2 3" key="2">
    <citation type="journal article" date="2012" name="Eukaryot. Cell">
        <title>Genome update of Botrytis cinerea strains B05.10 and T4.</title>
        <authorList>
            <person name="Staats M."/>
            <person name="van Kan J.A."/>
        </authorList>
    </citation>
    <scope>NUCLEOTIDE SEQUENCE [LARGE SCALE GENOMIC DNA]</scope>
    <source>
        <strain evidence="2 3">B05.10</strain>
    </source>
</reference>
<evidence type="ECO:0000313" key="2">
    <source>
        <dbReference type="EMBL" id="ATZ47852.1"/>
    </source>
</evidence>
<dbReference type="Proteomes" id="UP000001798">
    <property type="component" value="Chromosome 3"/>
</dbReference>
<feature type="compositionally biased region" description="Basic and acidic residues" evidence="1">
    <location>
        <begin position="63"/>
        <end position="72"/>
    </location>
</feature>
<gene>
    <name evidence="2" type="ORF">BCIN_03g01340</name>
</gene>
<reference evidence="2 3" key="1">
    <citation type="journal article" date="2011" name="PLoS Genet.">
        <title>Genomic analysis of the necrotrophic fungal pathogens Sclerotinia sclerotiorum and Botrytis cinerea.</title>
        <authorList>
            <person name="Amselem J."/>
            <person name="Cuomo C.A."/>
            <person name="van Kan J.A."/>
            <person name="Viaud M."/>
            <person name="Benito E.P."/>
            <person name="Couloux A."/>
            <person name="Coutinho P.M."/>
            <person name="de Vries R.P."/>
            <person name="Dyer P.S."/>
            <person name="Fillinger S."/>
            <person name="Fournier E."/>
            <person name="Gout L."/>
            <person name="Hahn M."/>
            <person name="Kohn L."/>
            <person name="Lapalu N."/>
            <person name="Plummer K.M."/>
            <person name="Pradier J.M."/>
            <person name="Quevillon E."/>
            <person name="Sharon A."/>
            <person name="Simon A."/>
            <person name="ten Have A."/>
            <person name="Tudzynski B."/>
            <person name="Tudzynski P."/>
            <person name="Wincker P."/>
            <person name="Andrew M."/>
            <person name="Anthouard V."/>
            <person name="Beever R.E."/>
            <person name="Beffa R."/>
            <person name="Benoit I."/>
            <person name="Bouzid O."/>
            <person name="Brault B."/>
            <person name="Chen Z."/>
            <person name="Choquer M."/>
            <person name="Collemare J."/>
            <person name="Cotton P."/>
            <person name="Danchin E.G."/>
            <person name="Da Silva C."/>
            <person name="Gautier A."/>
            <person name="Giraud C."/>
            <person name="Giraud T."/>
            <person name="Gonzalez C."/>
            <person name="Grossetete S."/>
            <person name="Guldener U."/>
            <person name="Henrissat B."/>
            <person name="Howlett B.J."/>
            <person name="Kodira C."/>
            <person name="Kretschmer M."/>
            <person name="Lappartient A."/>
            <person name="Leroch M."/>
            <person name="Levis C."/>
            <person name="Mauceli E."/>
            <person name="Neuveglise C."/>
            <person name="Oeser B."/>
            <person name="Pearson M."/>
            <person name="Poulain J."/>
            <person name="Poussereau N."/>
            <person name="Quesneville H."/>
            <person name="Rascle C."/>
            <person name="Schumacher J."/>
            <person name="Segurens B."/>
            <person name="Sexton A."/>
            <person name="Silva E."/>
            <person name="Sirven C."/>
            <person name="Soanes D.M."/>
            <person name="Talbot N.J."/>
            <person name="Templeton M."/>
            <person name="Yandava C."/>
            <person name="Yarden O."/>
            <person name="Zeng Q."/>
            <person name="Rollins J.A."/>
            <person name="Lebrun M.H."/>
            <person name="Dickman M."/>
        </authorList>
    </citation>
    <scope>NUCLEOTIDE SEQUENCE [LARGE SCALE GENOMIC DNA]</scope>
    <source>
        <strain evidence="2 3">B05.10</strain>
    </source>
</reference>
<proteinExistence type="predicted"/>
<name>A0A384JBL4_BOTFB</name>
<feature type="compositionally biased region" description="Polar residues" evidence="1">
    <location>
        <begin position="135"/>
        <end position="145"/>
    </location>
</feature>
<dbReference type="KEGG" id="bfu:BCIN_03g01340"/>